<evidence type="ECO:0000313" key="2">
    <source>
        <dbReference type="EMBL" id="KJV05420.1"/>
    </source>
</evidence>
<dbReference type="Pfam" id="PF03167">
    <property type="entry name" value="UDG"/>
    <property type="match status" value="1"/>
</dbReference>
<name>A0A0F3IF24_9GAMM</name>
<dbReference type="InterPro" id="IPR026353">
    <property type="entry name" value="Hypoxan-DNA_Glyclase"/>
</dbReference>
<comment type="caution">
    <text evidence="2">The sequence shown here is derived from an EMBL/GenBank/DDBJ whole genome shotgun (WGS) entry which is preliminary data.</text>
</comment>
<evidence type="ECO:0000259" key="1">
    <source>
        <dbReference type="SMART" id="SM00986"/>
    </source>
</evidence>
<dbReference type="EMBL" id="LAJX01000230">
    <property type="protein sequence ID" value="KJV05420.1"/>
    <property type="molecule type" value="Genomic_DNA"/>
</dbReference>
<dbReference type="RefSeq" id="WP_045780325.1">
    <property type="nucleotide sequence ID" value="NZ_LAJX01000230.1"/>
</dbReference>
<feature type="domain" description="Uracil-DNA glycosylase-like" evidence="1">
    <location>
        <begin position="12"/>
        <end position="170"/>
    </location>
</feature>
<dbReference type="Gene3D" id="3.40.470.10">
    <property type="entry name" value="Uracil-DNA glycosylase-like domain"/>
    <property type="match status" value="1"/>
</dbReference>
<dbReference type="SMART" id="SM00987">
    <property type="entry name" value="UreE_C"/>
    <property type="match status" value="1"/>
</dbReference>
<accession>A0A0F3IF24</accession>
<gene>
    <name evidence="2" type="ORF">VZ94_18305</name>
</gene>
<dbReference type="SUPFAM" id="SSF52141">
    <property type="entry name" value="Uracil-DNA glycosylase-like"/>
    <property type="match status" value="1"/>
</dbReference>
<dbReference type="SMART" id="SM00986">
    <property type="entry name" value="UDG"/>
    <property type="match status" value="1"/>
</dbReference>
<sequence>MTDKLPAITGFPPIVSDNARILILGTMPGVESLRQQQYYAHPRNAFWPIMATLLGCNLTADYSQRKQCLLSNDIALWDVLQSCFRPGSLDAAIEQSTIIVNDFSAFFSAHPKLSVVYFNGGGAEKLFKRHVLKELGSQFPELIYQRLPSTSPAYAALSFSDKLAAWQAITVGKGDL</sequence>
<dbReference type="Proteomes" id="UP000033684">
    <property type="component" value="Unassembled WGS sequence"/>
</dbReference>
<organism evidence="2 3">
    <name type="scientific">Methylocucumis oryzae</name>
    <dbReference type="NCBI Taxonomy" id="1632867"/>
    <lineage>
        <taxon>Bacteria</taxon>
        <taxon>Pseudomonadati</taxon>
        <taxon>Pseudomonadota</taxon>
        <taxon>Gammaproteobacteria</taxon>
        <taxon>Methylococcales</taxon>
        <taxon>Methylococcaceae</taxon>
        <taxon>Methylocucumis</taxon>
    </lineage>
</organism>
<dbReference type="PATRIC" id="fig|1632867.3.peg.2770"/>
<reference evidence="2 3" key="2">
    <citation type="journal article" date="2016" name="Microb. Ecol.">
        <title>Genome Characteristics of a Novel Type I Methanotroph (Sn10-6) Isolated from a Flooded Indian Rice Field.</title>
        <authorList>
            <person name="Rahalkar M.C."/>
            <person name="Pandit P.S."/>
            <person name="Dhakephalkar P.K."/>
            <person name="Pore S."/>
            <person name="Arora P."/>
            <person name="Kapse N."/>
        </authorList>
    </citation>
    <scope>NUCLEOTIDE SEQUENCE [LARGE SCALE GENOMIC DNA]</scope>
    <source>
        <strain evidence="2 3">Sn10-6</strain>
    </source>
</reference>
<dbReference type="CDD" id="cd10032">
    <property type="entry name" value="UDG-F6_HDG"/>
    <property type="match status" value="1"/>
</dbReference>
<reference evidence="3" key="1">
    <citation type="submission" date="2015-03" db="EMBL/GenBank/DDBJ databases">
        <title>Draft genome sequence of a novel methanotroph (Sn10-6) isolated from flooded ricefield rhizosphere in India.</title>
        <authorList>
            <person name="Pandit P.S."/>
            <person name="Pore S.D."/>
            <person name="Arora P."/>
            <person name="Kapse N.G."/>
            <person name="Dhakephalkar P.K."/>
            <person name="Rahalkar M.C."/>
        </authorList>
    </citation>
    <scope>NUCLEOTIDE SEQUENCE [LARGE SCALE GENOMIC DNA]</scope>
    <source>
        <strain evidence="3">Sn10-6</strain>
    </source>
</reference>
<dbReference type="InterPro" id="IPR005122">
    <property type="entry name" value="Uracil-DNA_glycosylase-like"/>
</dbReference>
<dbReference type="InterPro" id="IPR036895">
    <property type="entry name" value="Uracil-DNA_glycosylase-like_sf"/>
</dbReference>
<protein>
    <submittedName>
        <fullName evidence="2">DNA glycosylase</fullName>
    </submittedName>
</protein>
<proteinExistence type="predicted"/>
<dbReference type="OrthoDB" id="9799921at2"/>
<dbReference type="AlphaFoldDB" id="A0A0F3IF24"/>
<keyword evidence="3" id="KW-1185">Reference proteome</keyword>
<evidence type="ECO:0000313" key="3">
    <source>
        <dbReference type="Proteomes" id="UP000033684"/>
    </source>
</evidence>
<dbReference type="NCBIfam" id="TIGR04274">
    <property type="entry name" value="hypoxanDNAglyco"/>
    <property type="match status" value="1"/>
</dbReference>